<gene>
    <name evidence="1" type="ORF">RDI58_027013</name>
</gene>
<keyword evidence="2" id="KW-1185">Reference proteome</keyword>
<organism evidence="1 2">
    <name type="scientific">Solanum bulbocastanum</name>
    <name type="common">Wild potato</name>
    <dbReference type="NCBI Taxonomy" id="147425"/>
    <lineage>
        <taxon>Eukaryota</taxon>
        <taxon>Viridiplantae</taxon>
        <taxon>Streptophyta</taxon>
        <taxon>Embryophyta</taxon>
        <taxon>Tracheophyta</taxon>
        <taxon>Spermatophyta</taxon>
        <taxon>Magnoliopsida</taxon>
        <taxon>eudicotyledons</taxon>
        <taxon>Gunneridae</taxon>
        <taxon>Pentapetalae</taxon>
        <taxon>asterids</taxon>
        <taxon>lamiids</taxon>
        <taxon>Solanales</taxon>
        <taxon>Solanaceae</taxon>
        <taxon>Solanoideae</taxon>
        <taxon>Solaneae</taxon>
        <taxon>Solanum</taxon>
    </lineage>
</organism>
<accession>A0AAN8T017</accession>
<evidence type="ECO:0000313" key="1">
    <source>
        <dbReference type="EMBL" id="KAK6776012.1"/>
    </source>
</evidence>
<name>A0AAN8T017_SOLBU</name>
<proteinExistence type="predicted"/>
<dbReference type="EMBL" id="JBANQN010000011">
    <property type="protein sequence ID" value="KAK6776012.1"/>
    <property type="molecule type" value="Genomic_DNA"/>
</dbReference>
<comment type="caution">
    <text evidence="1">The sequence shown here is derived from an EMBL/GenBank/DDBJ whole genome shotgun (WGS) entry which is preliminary data.</text>
</comment>
<protein>
    <submittedName>
        <fullName evidence="1">Uncharacterized protein</fullName>
    </submittedName>
</protein>
<reference evidence="1 2" key="1">
    <citation type="submission" date="2024-02" db="EMBL/GenBank/DDBJ databases">
        <title>de novo genome assembly of Solanum bulbocastanum strain 11H21.</title>
        <authorList>
            <person name="Hosaka A.J."/>
        </authorList>
    </citation>
    <scope>NUCLEOTIDE SEQUENCE [LARGE SCALE GENOMIC DNA]</scope>
    <source>
        <tissue evidence="1">Young leaves</tissue>
    </source>
</reference>
<dbReference type="Proteomes" id="UP001371456">
    <property type="component" value="Unassembled WGS sequence"/>
</dbReference>
<sequence>MAGLEKMEDHNSSSRWVFDGQISRSTGQKMVLVRLTLATVNNGSNIDMGLGCSSLSIALPGALSWD</sequence>
<evidence type="ECO:0000313" key="2">
    <source>
        <dbReference type="Proteomes" id="UP001371456"/>
    </source>
</evidence>
<dbReference type="AlphaFoldDB" id="A0AAN8T017"/>